<evidence type="ECO:0000256" key="3">
    <source>
        <dbReference type="ARBA" id="ARBA00023125"/>
    </source>
</evidence>
<reference evidence="6" key="1">
    <citation type="submission" date="2022-10" db="EMBL/GenBank/DDBJ databases">
        <title>The WGS of Solirubrobacter phytolaccae KCTC 29190.</title>
        <authorList>
            <person name="Jiang Z."/>
        </authorList>
    </citation>
    <scope>NUCLEOTIDE SEQUENCE</scope>
    <source>
        <strain evidence="6">KCTC 29190</strain>
    </source>
</reference>
<protein>
    <submittedName>
        <fullName evidence="6">LysR family transcriptional regulator</fullName>
    </submittedName>
</protein>
<dbReference type="Pfam" id="PF00126">
    <property type="entry name" value="HTH_1"/>
    <property type="match status" value="1"/>
</dbReference>
<sequence>MELRHLATFVAVAEEGSFTRASARLHVVQSAVSAGVRTLERELAAELFDRSTHRVTLTDAGRALLPEARATLAAARAAQEAVELVRGGLRGTVRVGTMQADALSGFSLARLLATFRAEHPEVEFHVRQGFSAEMVEGVRGGELDFALLAVSGRRAAGLELTPLRREVMALGVHAGHRLAGRADVELATLAEETFVDGPPKWGTRVAADRAFAAAGLERRVALEVNDTRTIIDFVRHGVAAAFLAPSFLRGQEGVALVPVRHHAPIFETFIAEPADRRLGAAATALLELARQQVRDL</sequence>
<dbReference type="PANTHER" id="PTHR30419:SF31">
    <property type="entry name" value="BLR3139 PROTEIN"/>
    <property type="match status" value="1"/>
</dbReference>
<evidence type="ECO:0000259" key="5">
    <source>
        <dbReference type="PROSITE" id="PS50931"/>
    </source>
</evidence>
<dbReference type="InterPro" id="IPR050950">
    <property type="entry name" value="HTH-type_LysR_regulators"/>
</dbReference>
<dbReference type="Pfam" id="PF03466">
    <property type="entry name" value="LysR_substrate"/>
    <property type="match status" value="1"/>
</dbReference>
<dbReference type="SUPFAM" id="SSF46785">
    <property type="entry name" value="Winged helix' DNA-binding domain"/>
    <property type="match status" value="1"/>
</dbReference>
<organism evidence="6 7">
    <name type="scientific">Solirubrobacter phytolaccae</name>
    <dbReference type="NCBI Taxonomy" id="1404360"/>
    <lineage>
        <taxon>Bacteria</taxon>
        <taxon>Bacillati</taxon>
        <taxon>Actinomycetota</taxon>
        <taxon>Thermoleophilia</taxon>
        <taxon>Solirubrobacterales</taxon>
        <taxon>Solirubrobacteraceae</taxon>
        <taxon>Solirubrobacter</taxon>
    </lineage>
</organism>
<dbReference type="PRINTS" id="PR00039">
    <property type="entry name" value="HTHLYSR"/>
</dbReference>
<evidence type="ECO:0000313" key="6">
    <source>
        <dbReference type="EMBL" id="MDA0185081.1"/>
    </source>
</evidence>
<feature type="domain" description="HTH lysR-type" evidence="5">
    <location>
        <begin position="1"/>
        <end position="58"/>
    </location>
</feature>
<dbReference type="RefSeq" id="WP_270029561.1">
    <property type="nucleotide sequence ID" value="NZ_JAPDDP010000097.1"/>
</dbReference>
<keyword evidence="3" id="KW-0238">DNA-binding</keyword>
<dbReference type="Proteomes" id="UP001147653">
    <property type="component" value="Unassembled WGS sequence"/>
</dbReference>
<dbReference type="InterPro" id="IPR036388">
    <property type="entry name" value="WH-like_DNA-bd_sf"/>
</dbReference>
<dbReference type="FunFam" id="1.10.10.10:FF:000001">
    <property type="entry name" value="LysR family transcriptional regulator"/>
    <property type="match status" value="1"/>
</dbReference>
<dbReference type="GO" id="GO:0003677">
    <property type="term" value="F:DNA binding"/>
    <property type="evidence" value="ECO:0007669"/>
    <property type="project" value="UniProtKB-KW"/>
</dbReference>
<dbReference type="Gene3D" id="1.10.10.10">
    <property type="entry name" value="Winged helix-like DNA-binding domain superfamily/Winged helix DNA-binding domain"/>
    <property type="match status" value="1"/>
</dbReference>
<name>A0A9X3NK82_9ACTN</name>
<accession>A0A9X3NK82</accession>
<dbReference type="InterPro" id="IPR005119">
    <property type="entry name" value="LysR_subst-bd"/>
</dbReference>
<evidence type="ECO:0000256" key="4">
    <source>
        <dbReference type="ARBA" id="ARBA00023163"/>
    </source>
</evidence>
<keyword evidence="2" id="KW-0805">Transcription regulation</keyword>
<dbReference type="GO" id="GO:0005829">
    <property type="term" value="C:cytosol"/>
    <property type="evidence" value="ECO:0007669"/>
    <property type="project" value="TreeGrafter"/>
</dbReference>
<keyword evidence="4" id="KW-0804">Transcription</keyword>
<keyword evidence="7" id="KW-1185">Reference proteome</keyword>
<dbReference type="Gene3D" id="3.40.190.290">
    <property type="match status" value="1"/>
</dbReference>
<evidence type="ECO:0000313" key="7">
    <source>
        <dbReference type="Proteomes" id="UP001147653"/>
    </source>
</evidence>
<dbReference type="SUPFAM" id="SSF53850">
    <property type="entry name" value="Periplasmic binding protein-like II"/>
    <property type="match status" value="1"/>
</dbReference>
<dbReference type="EMBL" id="JAPDDP010000097">
    <property type="protein sequence ID" value="MDA0185081.1"/>
    <property type="molecule type" value="Genomic_DNA"/>
</dbReference>
<dbReference type="GO" id="GO:0003700">
    <property type="term" value="F:DNA-binding transcription factor activity"/>
    <property type="evidence" value="ECO:0007669"/>
    <property type="project" value="InterPro"/>
</dbReference>
<dbReference type="PANTHER" id="PTHR30419">
    <property type="entry name" value="HTH-TYPE TRANSCRIPTIONAL REGULATOR YBHD"/>
    <property type="match status" value="1"/>
</dbReference>
<dbReference type="InterPro" id="IPR000847">
    <property type="entry name" value="LysR_HTH_N"/>
</dbReference>
<evidence type="ECO:0000256" key="2">
    <source>
        <dbReference type="ARBA" id="ARBA00023015"/>
    </source>
</evidence>
<dbReference type="PROSITE" id="PS50931">
    <property type="entry name" value="HTH_LYSR"/>
    <property type="match status" value="1"/>
</dbReference>
<comment type="similarity">
    <text evidence="1">Belongs to the LysR transcriptional regulatory family.</text>
</comment>
<comment type="caution">
    <text evidence="6">The sequence shown here is derived from an EMBL/GenBank/DDBJ whole genome shotgun (WGS) entry which is preliminary data.</text>
</comment>
<gene>
    <name evidence="6" type="ORF">OJ997_32555</name>
</gene>
<dbReference type="AlphaFoldDB" id="A0A9X3NK82"/>
<dbReference type="InterPro" id="IPR036390">
    <property type="entry name" value="WH_DNA-bd_sf"/>
</dbReference>
<evidence type="ECO:0000256" key="1">
    <source>
        <dbReference type="ARBA" id="ARBA00009437"/>
    </source>
</evidence>
<proteinExistence type="inferred from homology"/>